<accession>A0ACA9KNM8</accession>
<gene>
    <name evidence="1" type="ORF">SCALOS_LOCUS2491</name>
</gene>
<keyword evidence="2" id="KW-1185">Reference proteome</keyword>
<organism evidence="1 2">
    <name type="scientific">Scutellospora calospora</name>
    <dbReference type="NCBI Taxonomy" id="85575"/>
    <lineage>
        <taxon>Eukaryota</taxon>
        <taxon>Fungi</taxon>
        <taxon>Fungi incertae sedis</taxon>
        <taxon>Mucoromycota</taxon>
        <taxon>Glomeromycotina</taxon>
        <taxon>Glomeromycetes</taxon>
        <taxon>Diversisporales</taxon>
        <taxon>Gigasporaceae</taxon>
        <taxon>Scutellospora</taxon>
    </lineage>
</organism>
<sequence>MDTNGINLLDINEYFDKVYAFIDYENTIPQQHFKFIQSWIHNDNSINKLKKTHLINSLDDRNIDLDKIIQDAKLNATSHDLIFE</sequence>
<protein>
    <submittedName>
        <fullName evidence="1">10298_t:CDS:1</fullName>
    </submittedName>
</protein>
<evidence type="ECO:0000313" key="2">
    <source>
        <dbReference type="Proteomes" id="UP000789860"/>
    </source>
</evidence>
<dbReference type="EMBL" id="CAJVPM010002246">
    <property type="protein sequence ID" value="CAG8482771.1"/>
    <property type="molecule type" value="Genomic_DNA"/>
</dbReference>
<proteinExistence type="predicted"/>
<dbReference type="Proteomes" id="UP000789860">
    <property type="component" value="Unassembled WGS sequence"/>
</dbReference>
<comment type="caution">
    <text evidence="1">The sequence shown here is derived from an EMBL/GenBank/DDBJ whole genome shotgun (WGS) entry which is preliminary data.</text>
</comment>
<evidence type="ECO:0000313" key="1">
    <source>
        <dbReference type="EMBL" id="CAG8482771.1"/>
    </source>
</evidence>
<name>A0ACA9KNM8_9GLOM</name>
<reference evidence="1" key="1">
    <citation type="submission" date="2021-06" db="EMBL/GenBank/DDBJ databases">
        <authorList>
            <person name="Kallberg Y."/>
            <person name="Tangrot J."/>
            <person name="Rosling A."/>
        </authorList>
    </citation>
    <scope>NUCLEOTIDE SEQUENCE</scope>
    <source>
        <strain evidence="1">AU212A</strain>
    </source>
</reference>